<protein>
    <submittedName>
        <fullName evidence="1">Uncharacterized protein</fullName>
    </submittedName>
</protein>
<evidence type="ECO:0000313" key="2">
    <source>
        <dbReference type="Proteomes" id="UP001054945"/>
    </source>
</evidence>
<accession>A0AAV4XTB0</accession>
<sequence>MGRLHALGGFRCCFRLNCSEVIHDKGCLRKFLSSSSPSRSLLSPSTESHFSHQNDLICWEKHFDFIKMKVAENKINIFSRLMENIEILEITIVLTSE</sequence>
<name>A0AAV4XTB0_CAEEX</name>
<keyword evidence="2" id="KW-1185">Reference proteome</keyword>
<dbReference type="Proteomes" id="UP001054945">
    <property type="component" value="Unassembled WGS sequence"/>
</dbReference>
<dbReference type="AlphaFoldDB" id="A0AAV4XTB0"/>
<dbReference type="EMBL" id="BPLR01018137">
    <property type="protein sequence ID" value="GIY97231.1"/>
    <property type="molecule type" value="Genomic_DNA"/>
</dbReference>
<gene>
    <name evidence="1" type="ORF">CEXT_170021</name>
</gene>
<organism evidence="1 2">
    <name type="scientific">Caerostris extrusa</name>
    <name type="common">Bark spider</name>
    <name type="synonym">Caerostris bankana</name>
    <dbReference type="NCBI Taxonomy" id="172846"/>
    <lineage>
        <taxon>Eukaryota</taxon>
        <taxon>Metazoa</taxon>
        <taxon>Ecdysozoa</taxon>
        <taxon>Arthropoda</taxon>
        <taxon>Chelicerata</taxon>
        <taxon>Arachnida</taxon>
        <taxon>Araneae</taxon>
        <taxon>Araneomorphae</taxon>
        <taxon>Entelegynae</taxon>
        <taxon>Araneoidea</taxon>
        <taxon>Araneidae</taxon>
        <taxon>Caerostris</taxon>
    </lineage>
</organism>
<reference evidence="1 2" key="1">
    <citation type="submission" date="2021-06" db="EMBL/GenBank/DDBJ databases">
        <title>Caerostris extrusa draft genome.</title>
        <authorList>
            <person name="Kono N."/>
            <person name="Arakawa K."/>
        </authorList>
    </citation>
    <scope>NUCLEOTIDE SEQUENCE [LARGE SCALE GENOMIC DNA]</scope>
</reference>
<comment type="caution">
    <text evidence="1">The sequence shown here is derived from an EMBL/GenBank/DDBJ whole genome shotgun (WGS) entry which is preliminary data.</text>
</comment>
<evidence type="ECO:0000313" key="1">
    <source>
        <dbReference type="EMBL" id="GIY97231.1"/>
    </source>
</evidence>
<proteinExistence type="predicted"/>